<dbReference type="GO" id="GO:0071621">
    <property type="term" value="P:granulocyte chemotaxis"/>
    <property type="evidence" value="ECO:0007669"/>
    <property type="project" value="Ensembl"/>
</dbReference>
<keyword evidence="12" id="KW-1185">Reference proteome</keyword>
<keyword evidence="3" id="KW-0812">Transmembrane</keyword>
<gene>
    <name evidence="11" type="primary">IL17RA</name>
</gene>
<dbReference type="GO" id="GO:0032736">
    <property type="term" value="P:positive regulation of interleukin-13 production"/>
    <property type="evidence" value="ECO:0007669"/>
    <property type="project" value="Ensembl"/>
</dbReference>
<comment type="subcellular location">
    <subcellularLocation>
        <location evidence="1">Cell membrane</location>
        <topology evidence="1">Single-pass type I membrane protein</topology>
    </subcellularLocation>
</comment>
<dbReference type="InterPro" id="IPR038683">
    <property type="entry name" value="IL17RA/B_FnIII-like_1_sf"/>
</dbReference>
<name>A0A803U152_ANOCA</name>
<dbReference type="Gene3D" id="2.60.40.2160">
    <property type="entry name" value="Interleukin-17 receptor A/B, fibronectin-III-like domain 1"/>
    <property type="match status" value="1"/>
</dbReference>
<keyword evidence="6" id="KW-0472">Membrane</keyword>
<dbReference type="GO" id="GO:0009615">
    <property type="term" value="P:response to virus"/>
    <property type="evidence" value="ECO:0007669"/>
    <property type="project" value="Ensembl"/>
</dbReference>
<dbReference type="GO" id="GO:1900017">
    <property type="term" value="P:positive regulation of cytokine production involved in inflammatory response"/>
    <property type="evidence" value="ECO:0007669"/>
    <property type="project" value="Ensembl"/>
</dbReference>
<sequence>MLCSNYCIYDFSTKISQCMDYKNALDNPERWISECWISETLLCIYIYIYMRLKDYGNGKRQRITSKQKRKRWEQGACKSEPGSAHAHLASTVSLSQRSALAPVPLKTIRTLKWREPPFTRSGRGPAHFSASPAPSRASFLQDNHFNSQVAQLSRRREATQAPPTSRKPRPLGVVPGLVPQSCPAPPPSSSLARASSGKLPDFPPRVSFRVWSRKLAALAVGGARRMGVAALLPPVLLLGLGAPLVPGLRLLSDARHFNCSQPGLLCLVRNSTCMDQSWLRSWEWTPSAPSSINVHVGTYFDAERKLVPVLKTEWKVATDASIRFLRGVELTVLQVSSNQQVCVQFDFQNDLLSQVSPSSGRPWNFSFNQFEVQPGQAYHVTVQHLPILSTRGDHNWKSMPFTVPDCLDPLMKTTVPCVKIGSLWEPNIFVESQDVDSLLVIFNPAVESTSYIIHVTSFQDEKECKKATKQISEEGLQQRLNVTVVLERNLKSCCEYQVQIQPFFAACATDCRRHLVSIPCPTLSPVNEIEDPDYLSVGLPLALTAICILLVGSAVASTICLARRHKVTNSGASNSDEASHDLLSTSPTPPPLKPRKVWIVYSADHKLYVDVVMKFAQFMITVCGTEVILDLLNERQISEMGPLRWLTRQKQEMEALSSKIIILCSRGTRAKWQAMLGRDEISVSLRQDNLLPVGDMFTPALNLILPDFKQPSCFGMYLVCYFEGISNERDIPDPFNVTSKYQLMDKFEEVYFLIQNLEKFEPGRIHQIPEISPEKYMENPSGRQLKEALQTFQKWQAEHPDWFKKENTLSASEDDLQSLNGELSEELTPLQGGIVKHQLILQEPIHNSCLVNLLVTENDLGAHRLLPKIHSEDDVAFQTLVLPADDSSQVQMLMPYDLAEEGGILSHHLLTNEDSLERMPITDVNLLRRNSAIFQDDVSSSPQPLSADVRQQLSGLMYSLYQQSITPCEPSLCQNNTNEQHGLVFDSSKDQRQSVQSDQGYISRCSPLPSDSPVEEEEEEEGGQEKEGHRYNGSLSQDVLDNLKSLQQQLFFQDIQHSFS</sequence>
<keyword evidence="4" id="KW-0732">Signal</keyword>
<keyword evidence="7" id="KW-0675">Receptor</keyword>
<dbReference type="InterPro" id="IPR039465">
    <property type="entry name" value="IL-17_rcpt-like"/>
</dbReference>
<dbReference type="Gene3D" id="3.40.50.11530">
    <property type="match status" value="1"/>
</dbReference>
<dbReference type="PANTHER" id="PTHR15583:SF13">
    <property type="entry name" value="INTERLEUKIN-17 RECEPTOR A"/>
    <property type="match status" value="1"/>
</dbReference>
<evidence type="ECO:0000256" key="5">
    <source>
        <dbReference type="ARBA" id="ARBA00022989"/>
    </source>
</evidence>
<accession>A0A803U152</accession>
<keyword evidence="5" id="KW-1133">Transmembrane helix</keyword>
<feature type="domain" description="SEFIR" evidence="10">
    <location>
        <begin position="594"/>
        <end position="752"/>
    </location>
</feature>
<dbReference type="GO" id="GO:0030368">
    <property type="term" value="F:interleukin-17 receptor activity"/>
    <property type="evidence" value="ECO:0000318"/>
    <property type="project" value="GO_Central"/>
</dbReference>
<dbReference type="Pfam" id="PF16578">
    <property type="entry name" value="IL17R_fnIII_D2"/>
    <property type="match status" value="1"/>
</dbReference>
<dbReference type="Bgee" id="ENSACAG00000012196">
    <property type="expression patterns" value="Expressed in adrenal gland and 12 other cell types or tissues"/>
</dbReference>
<dbReference type="GO" id="GO:0050729">
    <property type="term" value="P:positive regulation of inflammatory response"/>
    <property type="evidence" value="ECO:0007669"/>
    <property type="project" value="Ensembl"/>
</dbReference>
<dbReference type="Proteomes" id="UP000001646">
    <property type="component" value="Chromosome 5"/>
</dbReference>
<organism evidence="11 12">
    <name type="scientific">Anolis carolinensis</name>
    <name type="common">Green anole</name>
    <name type="synonym">American chameleon</name>
    <dbReference type="NCBI Taxonomy" id="28377"/>
    <lineage>
        <taxon>Eukaryota</taxon>
        <taxon>Metazoa</taxon>
        <taxon>Chordata</taxon>
        <taxon>Craniata</taxon>
        <taxon>Vertebrata</taxon>
        <taxon>Euteleostomi</taxon>
        <taxon>Lepidosauria</taxon>
        <taxon>Squamata</taxon>
        <taxon>Bifurcata</taxon>
        <taxon>Unidentata</taxon>
        <taxon>Episquamata</taxon>
        <taxon>Toxicofera</taxon>
        <taxon>Iguania</taxon>
        <taxon>Dactyloidae</taxon>
        <taxon>Anolis</taxon>
    </lineage>
</organism>
<feature type="region of interest" description="Disordered" evidence="9">
    <location>
        <begin position="569"/>
        <end position="588"/>
    </location>
</feature>
<dbReference type="FunFam" id="3.40.50.11530:FF:000002">
    <property type="entry name" value="Interleukin 17 receptor A"/>
    <property type="match status" value="1"/>
</dbReference>
<feature type="region of interest" description="Disordered" evidence="9">
    <location>
        <begin position="984"/>
        <end position="1036"/>
    </location>
</feature>
<dbReference type="GO" id="GO:0050832">
    <property type="term" value="P:defense response to fungus"/>
    <property type="evidence" value="ECO:0007669"/>
    <property type="project" value="Ensembl"/>
</dbReference>
<dbReference type="GO" id="GO:0032755">
    <property type="term" value="P:positive regulation of interleukin-6 production"/>
    <property type="evidence" value="ECO:0007669"/>
    <property type="project" value="Ensembl"/>
</dbReference>
<dbReference type="GO" id="GO:0032754">
    <property type="term" value="P:positive regulation of interleukin-5 production"/>
    <property type="evidence" value="ECO:0007669"/>
    <property type="project" value="Ensembl"/>
</dbReference>
<evidence type="ECO:0000256" key="1">
    <source>
        <dbReference type="ARBA" id="ARBA00004251"/>
    </source>
</evidence>
<keyword evidence="8" id="KW-0325">Glycoprotein</keyword>
<dbReference type="GO" id="GO:0072538">
    <property type="term" value="P:T-helper 17 type immune response"/>
    <property type="evidence" value="ECO:0007669"/>
    <property type="project" value="Ensembl"/>
</dbReference>
<dbReference type="InterPro" id="IPR043046">
    <property type="entry name" value="IL17RA/B_FnIII-like_2_sf"/>
</dbReference>
<reference evidence="11" key="2">
    <citation type="submission" date="2025-08" db="UniProtKB">
        <authorList>
            <consortium name="Ensembl"/>
        </authorList>
    </citation>
    <scope>IDENTIFICATION</scope>
</reference>
<feature type="region of interest" description="Disordered" evidence="9">
    <location>
        <begin position="150"/>
        <end position="197"/>
    </location>
</feature>
<evidence type="ECO:0000313" key="11">
    <source>
        <dbReference type="Ensembl" id="ENSACAP00000041192.1"/>
    </source>
</evidence>
<dbReference type="Ensembl" id="ENSACAT00000037869.1">
    <property type="protein sequence ID" value="ENSACAP00000041192.1"/>
    <property type="gene ID" value="ENSACAG00000012196.4"/>
</dbReference>
<dbReference type="GO" id="GO:0032747">
    <property type="term" value="P:positive regulation of interleukin-23 production"/>
    <property type="evidence" value="ECO:0007669"/>
    <property type="project" value="Ensembl"/>
</dbReference>
<dbReference type="GO" id="GO:0005102">
    <property type="term" value="F:signaling receptor binding"/>
    <property type="evidence" value="ECO:0007669"/>
    <property type="project" value="Ensembl"/>
</dbReference>
<dbReference type="GO" id="GO:0072537">
    <property type="term" value="P:fibroblast activation"/>
    <property type="evidence" value="ECO:0007669"/>
    <property type="project" value="Ensembl"/>
</dbReference>
<dbReference type="GO" id="GO:2000340">
    <property type="term" value="P:positive regulation of chemokine (C-X-C motif) ligand 1 production"/>
    <property type="evidence" value="ECO:0007669"/>
    <property type="project" value="Ensembl"/>
</dbReference>
<dbReference type="AlphaFoldDB" id="A0A803U152"/>
<feature type="region of interest" description="Disordered" evidence="9">
    <location>
        <begin position="114"/>
        <end position="138"/>
    </location>
</feature>
<evidence type="ECO:0000313" key="12">
    <source>
        <dbReference type="Proteomes" id="UP000001646"/>
    </source>
</evidence>
<evidence type="ECO:0000256" key="9">
    <source>
        <dbReference type="SAM" id="MobiDB-lite"/>
    </source>
</evidence>
<dbReference type="Pfam" id="PF08357">
    <property type="entry name" value="SEFIR"/>
    <property type="match status" value="1"/>
</dbReference>
<dbReference type="GO" id="GO:0005886">
    <property type="term" value="C:plasma membrane"/>
    <property type="evidence" value="ECO:0007669"/>
    <property type="project" value="UniProtKB-SubCell"/>
</dbReference>
<feature type="compositionally biased region" description="Low complexity" evidence="9">
    <location>
        <begin position="125"/>
        <end position="138"/>
    </location>
</feature>
<protein>
    <submittedName>
        <fullName evidence="11">Interleukin 17 receptor A</fullName>
    </submittedName>
</protein>
<evidence type="ECO:0000256" key="2">
    <source>
        <dbReference type="ARBA" id="ARBA00022475"/>
    </source>
</evidence>
<evidence type="ECO:0000259" key="10">
    <source>
        <dbReference type="PROSITE" id="PS51534"/>
    </source>
</evidence>
<dbReference type="PANTHER" id="PTHR15583">
    <property type="entry name" value="INTERLEUKIN-17 RECEPTOR"/>
    <property type="match status" value="1"/>
</dbReference>
<evidence type="ECO:0000256" key="7">
    <source>
        <dbReference type="ARBA" id="ARBA00023170"/>
    </source>
</evidence>
<dbReference type="Gene3D" id="2.60.40.2150">
    <property type="entry name" value="Interleukin-17 receptor A/B, fibronectin-III-like domain 2"/>
    <property type="match status" value="1"/>
</dbReference>
<reference evidence="11 12" key="1">
    <citation type="submission" date="2009-12" db="EMBL/GenBank/DDBJ databases">
        <title>The Genome Sequence of Anolis carolinensis (Green Anole Lizard).</title>
        <authorList>
            <consortium name="The Genome Sequencing Platform"/>
            <person name="Di Palma F."/>
            <person name="Alfoldi J."/>
            <person name="Heiman D."/>
            <person name="Young S."/>
            <person name="Grabherr M."/>
            <person name="Johnson J."/>
            <person name="Lander E.S."/>
            <person name="Lindblad-Toh K."/>
        </authorList>
    </citation>
    <scope>NUCLEOTIDE SEQUENCE [LARGE SCALE GENOMIC DNA]</scope>
    <source>
        <strain evidence="11 12">JBL SC #1</strain>
    </source>
</reference>
<evidence type="ECO:0000256" key="6">
    <source>
        <dbReference type="ARBA" id="ARBA00023136"/>
    </source>
</evidence>
<dbReference type="GO" id="GO:0030163">
    <property type="term" value="P:protein catabolic process"/>
    <property type="evidence" value="ECO:0007669"/>
    <property type="project" value="Ensembl"/>
</dbReference>
<proteinExistence type="predicted"/>
<feature type="compositionally biased region" description="Acidic residues" evidence="9">
    <location>
        <begin position="1013"/>
        <end position="1022"/>
    </location>
</feature>
<dbReference type="Pfam" id="PF16556">
    <property type="entry name" value="IL17R_fnIII_D1"/>
    <property type="match status" value="1"/>
</dbReference>
<evidence type="ECO:0000256" key="4">
    <source>
        <dbReference type="ARBA" id="ARBA00022729"/>
    </source>
</evidence>
<dbReference type="InterPro" id="IPR013568">
    <property type="entry name" value="SEFIR_dom"/>
</dbReference>
<feature type="compositionally biased region" description="Low complexity" evidence="9">
    <location>
        <begin position="170"/>
        <end position="181"/>
    </location>
</feature>
<evidence type="ECO:0000256" key="3">
    <source>
        <dbReference type="ARBA" id="ARBA00022692"/>
    </source>
</evidence>
<dbReference type="GO" id="GO:0097400">
    <property type="term" value="P:interleukin-17-mediated signaling pathway"/>
    <property type="evidence" value="ECO:0007669"/>
    <property type="project" value="Ensembl"/>
</dbReference>
<dbReference type="PROSITE" id="PS51534">
    <property type="entry name" value="SEFIR"/>
    <property type="match status" value="1"/>
</dbReference>
<dbReference type="InterPro" id="IPR032356">
    <property type="entry name" value="IL17R_A/B_N"/>
</dbReference>
<dbReference type="GeneTree" id="ENSGT00940000159018"/>
<dbReference type="InParanoid" id="A0A803U152"/>
<reference evidence="11" key="3">
    <citation type="submission" date="2025-09" db="UniProtKB">
        <authorList>
            <consortium name="Ensembl"/>
        </authorList>
    </citation>
    <scope>IDENTIFICATION</scope>
</reference>
<evidence type="ECO:0000256" key="8">
    <source>
        <dbReference type="ARBA" id="ARBA00023180"/>
    </source>
</evidence>
<dbReference type="GO" id="GO:0038173">
    <property type="term" value="P:interleukin-17A-mediated signaling pathway"/>
    <property type="evidence" value="ECO:0007669"/>
    <property type="project" value="Ensembl"/>
</dbReference>
<keyword evidence="2" id="KW-1003">Cell membrane</keyword>